<dbReference type="PRINTS" id="PR00033">
    <property type="entry name" value="HTHASNC"/>
</dbReference>
<dbReference type="Pfam" id="PF01037">
    <property type="entry name" value="AsnC_trans_reg"/>
    <property type="match status" value="1"/>
</dbReference>
<dbReference type="RefSeq" id="WP_138231809.1">
    <property type="nucleotide sequence ID" value="NZ_AP022577.1"/>
</dbReference>
<dbReference type="InterPro" id="IPR036390">
    <property type="entry name" value="WH_DNA-bd_sf"/>
</dbReference>
<evidence type="ECO:0000256" key="1">
    <source>
        <dbReference type="ARBA" id="ARBA00023015"/>
    </source>
</evidence>
<sequence length="151" mass="16374">MAEALDDVDRILVRELIADGRATLAHLATAAGLSVSAVQSRVRRLESRGVITGYTARISPEAVGHMLSAFVAITPLDPSQPDDAPARLQHFPEIESCHSVAGDESYVLLVRVASARALEGLLQRIRTVANVRTRSTIILQTFYDDQVSLPE</sequence>
<evidence type="ECO:0000313" key="5">
    <source>
        <dbReference type="EMBL" id="BBX83894.1"/>
    </source>
</evidence>
<dbReference type="InterPro" id="IPR019887">
    <property type="entry name" value="Tscrpt_reg_AsnC/Lrp_C"/>
</dbReference>
<protein>
    <submittedName>
        <fullName evidence="5">AsnC family transcriptional regulator</fullName>
    </submittedName>
</protein>
<dbReference type="InterPro" id="IPR036388">
    <property type="entry name" value="WH-like_DNA-bd_sf"/>
</dbReference>
<dbReference type="Gene3D" id="3.30.70.920">
    <property type="match status" value="1"/>
</dbReference>
<dbReference type="SMART" id="SM00344">
    <property type="entry name" value="HTH_ASNC"/>
    <property type="match status" value="1"/>
</dbReference>
<dbReference type="PROSITE" id="PS50956">
    <property type="entry name" value="HTH_ASNC_2"/>
    <property type="match status" value="1"/>
</dbReference>
<dbReference type="EMBL" id="AP022577">
    <property type="protein sequence ID" value="BBX83894.1"/>
    <property type="molecule type" value="Genomic_DNA"/>
</dbReference>
<dbReference type="Pfam" id="PF13404">
    <property type="entry name" value="HTH_AsnC-type"/>
    <property type="match status" value="1"/>
</dbReference>
<evidence type="ECO:0000259" key="4">
    <source>
        <dbReference type="PROSITE" id="PS50956"/>
    </source>
</evidence>
<organism evidence="5 6">
    <name type="scientific">Mycolicibacterium aubagnense</name>
    <dbReference type="NCBI Taxonomy" id="319707"/>
    <lineage>
        <taxon>Bacteria</taxon>
        <taxon>Bacillati</taxon>
        <taxon>Actinomycetota</taxon>
        <taxon>Actinomycetes</taxon>
        <taxon>Mycobacteriales</taxon>
        <taxon>Mycobacteriaceae</taxon>
        <taxon>Mycolicibacterium</taxon>
    </lineage>
</organism>
<dbReference type="SUPFAM" id="SSF54909">
    <property type="entry name" value="Dimeric alpha+beta barrel"/>
    <property type="match status" value="1"/>
</dbReference>
<reference evidence="5 6" key="1">
    <citation type="journal article" date="2019" name="Emerg. Microbes Infect.">
        <title>Comprehensive subspecies identification of 175 nontuberculous mycobacteria species based on 7547 genomic profiles.</title>
        <authorList>
            <person name="Matsumoto Y."/>
            <person name="Kinjo T."/>
            <person name="Motooka D."/>
            <person name="Nabeya D."/>
            <person name="Jung N."/>
            <person name="Uechi K."/>
            <person name="Horii T."/>
            <person name="Iida T."/>
            <person name="Fujita J."/>
            <person name="Nakamura S."/>
        </authorList>
    </citation>
    <scope>NUCLEOTIDE SEQUENCE [LARGE SCALE GENOMIC DNA]</scope>
    <source>
        <strain evidence="5 6">JCM 15296</strain>
    </source>
</reference>
<dbReference type="PANTHER" id="PTHR30154">
    <property type="entry name" value="LEUCINE-RESPONSIVE REGULATORY PROTEIN"/>
    <property type="match status" value="1"/>
</dbReference>
<evidence type="ECO:0000256" key="3">
    <source>
        <dbReference type="ARBA" id="ARBA00023163"/>
    </source>
</evidence>
<keyword evidence="6" id="KW-1185">Reference proteome</keyword>
<proteinExistence type="predicted"/>
<evidence type="ECO:0000256" key="2">
    <source>
        <dbReference type="ARBA" id="ARBA00023125"/>
    </source>
</evidence>
<feature type="domain" description="HTH asnC-type" evidence="4">
    <location>
        <begin position="5"/>
        <end position="66"/>
    </location>
</feature>
<dbReference type="PANTHER" id="PTHR30154:SF53">
    <property type="entry name" value="HTH-TYPE TRANSCRIPTIONAL REGULATOR LRPC"/>
    <property type="match status" value="1"/>
</dbReference>
<keyword evidence="2" id="KW-0238">DNA-binding</keyword>
<dbReference type="InterPro" id="IPR011008">
    <property type="entry name" value="Dimeric_a/b-barrel"/>
</dbReference>
<accession>A0ABM7IB63</accession>
<gene>
    <name evidence="5" type="ORF">MAUB_17670</name>
</gene>
<keyword evidence="3" id="KW-0804">Transcription</keyword>
<evidence type="ECO:0000313" key="6">
    <source>
        <dbReference type="Proteomes" id="UP000465609"/>
    </source>
</evidence>
<dbReference type="InterPro" id="IPR019888">
    <property type="entry name" value="Tscrpt_reg_AsnC-like"/>
</dbReference>
<keyword evidence="1" id="KW-0805">Transcription regulation</keyword>
<dbReference type="Proteomes" id="UP000465609">
    <property type="component" value="Chromosome"/>
</dbReference>
<name>A0ABM7IB63_9MYCO</name>
<dbReference type="InterPro" id="IPR000485">
    <property type="entry name" value="AsnC-type_HTH_dom"/>
</dbReference>
<dbReference type="SUPFAM" id="SSF46785">
    <property type="entry name" value="Winged helix' DNA-binding domain"/>
    <property type="match status" value="1"/>
</dbReference>
<dbReference type="Gene3D" id="1.10.10.10">
    <property type="entry name" value="Winged helix-like DNA-binding domain superfamily/Winged helix DNA-binding domain"/>
    <property type="match status" value="1"/>
</dbReference>